<keyword evidence="1" id="KW-0677">Repeat</keyword>
<feature type="region of interest" description="Disordered" evidence="3">
    <location>
        <begin position="128"/>
        <end position="157"/>
    </location>
</feature>
<dbReference type="InterPro" id="IPR016024">
    <property type="entry name" value="ARM-type_fold"/>
</dbReference>
<dbReference type="SUPFAM" id="SSF48371">
    <property type="entry name" value="ARM repeat"/>
    <property type="match status" value="1"/>
</dbReference>
<evidence type="ECO:0000313" key="4">
    <source>
        <dbReference type="EMBL" id="KAE9386161.1"/>
    </source>
</evidence>
<sequence>FWSPLKDDNWFVRGRAIDFLSELSKHEGLEKFHPLIAPAMSRILESLKDDEWYIREAAINCLSELAKYEGLEKLHALIASALSRILESLKDEDEDNRRAATNLMKLPNALLIIQFTIPGAFHELLNGHGNKKTNDHESKQLSGDGGGNGKHISFTVT</sequence>
<dbReference type="Proteomes" id="UP000799118">
    <property type="component" value="Unassembled WGS sequence"/>
</dbReference>
<dbReference type="InterPro" id="IPR011989">
    <property type="entry name" value="ARM-like"/>
</dbReference>
<evidence type="ECO:0000313" key="5">
    <source>
        <dbReference type="Proteomes" id="UP000799118"/>
    </source>
</evidence>
<dbReference type="InterPro" id="IPR021133">
    <property type="entry name" value="HEAT_type_2"/>
</dbReference>
<evidence type="ECO:0000256" key="3">
    <source>
        <dbReference type="SAM" id="MobiDB-lite"/>
    </source>
</evidence>
<dbReference type="PROSITE" id="PS50077">
    <property type="entry name" value="HEAT_REPEAT"/>
    <property type="match status" value="1"/>
</dbReference>
<organism evidence="4 5">
    <name type="scientific">Gymnopus androsaceus JB14</name>
    <dbReference type="NCBI Taxonomy" id="1447944"/>
    <lineage>
        <taxon>Eukaryota</taxon>
        <taxon>Fungi</taxon>
        <taxon>Dikarya</taxon>
        <taxon>Basidiomycota</taxon>
        <taxon>Agaricomycotina</taxon>
        <taxon>Agaricomycetes</taxon>
        <taxon>Agaricomycetidae</taxon>
        <taxon>Agaricales</taxon>
        <taxon>Marasmiineae</taxon>
        <taxon>Omphalotaceae</taxon>
        <taxon>Gymnopus</taxon>
    </lineage>
</organism>
<dbReference type="OrthoDB" id="3063357at2759"/>
<name>A0A6A4GKI7_9AGAR</name>
<dbReference type="AlphaFoldDB" id="A0A6A4GKI7"/>
<feature type="repeat" description="HEAT" evidence="2">
    <location>
        <begin position="36"/>
        <end position="77"/>
    </location>
</feature>
<evidence type="ECO:0000256" key="2">
    <source>
        <dbReference type="PROSITE-ProRule" id="PRU00103"/>
    </source>
</evidence>
<dbReference type="EMBL" id="ML769906">
    <property type="protein sequence ID" value="KAE9386161.1"/>
    <property type="molecule type" value="Genomic_DNA"/>
</dbReference>
<accession>A0A6A4GKI7</accession>
<dbReference type="InterPro" id="IPR000357">
    <property type="entry name" value="HEAT"/>
</dbReference>
<proteinExistence type="predicted"/>
<reference evidence="4" key="1">
    <citation type="journal article" date="2019" name="Environ. Microbiol.">
        <title>Fungal ecological strategies reflected in gene transcription - a case study of two litter decomposers.</title>
        <authorList>
            <person name="Barbi F."/>
            <person name="Kohler A."/>
            <person name="Barry K."/>
            <person name="Baskaran P."/>
            <person name="Daum C."/>
            <person name="Fauchery L."/>
            <person name="Ihrmark K."/>
            <person name="Kuo A."/>
            <person name="LaButti K."/>
            <person name="Lipzen A."/>
            <person name="Morin E."/>
            <person name="Grigoriev I.V."/>
            <person name="Henrissat B."/>
            <person name="Lindahl B."/>
            <person name="Martin F."/>
        </authorList>
    </citation>
    <scope>NUCLEOTIDE SEQUENCE</scope>
    <source>
        <strain evidence="4">JB14</strain>
    </source>
</reference>
<evidence type="ECO:0000256" key="1">
    <source>
        <dbReference type="ARBA" id="ARBA00022737"/>
    </source>
</evidence>
<protein>
    <submittedName>
        <fullName evidence="4">Uncharacterized protein</fullName>
    </submittedName>
</protein>
<keyword evidence="5" id="KW-1185">Reference proteome</keyword>
<dbReference type="Pfam" id="PF02985">
    <property type="entry name" value="HEAT"/>
    <property type="match status" value="1"/>
</dbReference>
<feature type="non-terminal residue" evidence="4">
    <location>
        <position position="1"/>
    </location>
</feature>
<dbReference type="Gene3D" id="1.25.10.10">
    <property type="entry name" value="Leucine-rich Repeat Variant"/>
    <property type="match status" value="1"/>
</dbReference>
<gene>
    <name evidence="4" type="ORF">BT96DRAFT_949310</name>
</gene>